<dbReference type="SUPFAM" id="SSF75011">
    <property type="entry name" value="3-carboxy-cis,cis-mucoante lactonizing enzyme"/>
    <property type="match status" value="1"/>
</dbReference>
<evidence type="ECO:0000313" key="3">
    <source>
        <dbReference type="Proteomes" id="UP000030011"/>
    </source>
</evidence>
<comment type="caution">
    <text evidence="2">The sequence shown here is derived from an EMBL/GenBank/DDBJ whole genome shotgun (WGS) entry which is preliminary data.</text>
</comment>
<proteinExistence type="predicted"/>
<dbReference type="EMBL" id="AVPK01000007">
    <property type="protein sequence ID" value="KGN36946.1"/>
    <property type="molecule type" value="Genomic_DNA"/>
</dbReference>
<accession>A0A0A0JMV1</accession>
<dbReference type="Proteomes" id="UP000030011">
    <property type="component" value="Unassembled WGS sequence"/>
</dbReference>
<evidence type="ECO:0000256" key="1">
    <source>
        <dbReference type="SAM" id="Phobius"/>
    </source>
</evidence>
<keyword evidence="1" id="KW-0472">Membrane</keyword>
<reference evidence="2 3" key="1">
    <citation type="submission" date="2013-08" db="EMBL/GenBank/DDBJ databases">
        <title>The genome sequence of Knoellia subterranea.</title>
        <authorList>
            <person name="Zhu W."/>
            <person name="Wang G."/>
        </authorList>
    </citation>
    <scope>NUCLEOTIDE SEQUENCE [LARGE SCALE GENOMIC DNA]</scope>
    <source>
        <strain evidence="2 3">KCTC 19937</strain>
    </source>
</reference>
<protein>
    <submittedName>
        <fullName evidence="2">Uncharacterized protein</fullName>
    </submittedName>
</protein>
<feature type="transmembrane region" description="Helical" evidence="1">
    <location>
        <begin position="417"/>
        <end position="438"/>
    </location>
</feature>
<dbReference type="RefSeq" id="WP_035905848.1">
    <property type="nucleotide sequence ID" value="NZ_AVPK01000007.1"/>
</dbReference>
<organism evidence="2 3">
    <name type="scientific">Knoellia subterranea KCTC 19937</name>
    <dbReference type="NCBI Taxonomy" id="1385521"/>
    <lineage>
        <taxon>Bacteria</taxon>
        <taxon>Bacillati</taxon>
        <taxon>Actinomycetota</taxon>
        <taxon>Actinomycetes</taxon>
        <taxon>Micrococcales</taxon>
        <taxon>Intrasporangiaceae</taxon>
        <taxon>Knoellia</taxon>
    </lineage>
</organism>
<evidence type="ECO:0000313" key="2">
    <source>
        <dbReference type="EMBL" id="KGN36946.1"/>
    </source>
</evidence>
<keyword evidence="1" id="KW-0812">Transmembrane</keyword>
<name>A0A0A0JMV1_9MICO</name>
<sequence length="460" mass="49551">MSTDQLSTALRDLVADADRGAVAPNGDDLWSAGRRRRLTSRAVPVGVVACLIALVAMVLWPAGPPRAAVPAERLDDQVSQQLTSYPENIAKPPFLDVADTPGVTAAIVPAASGAAAPYAVSPRGQVTRLHLASMGEGFAPDAWSLSPDGRWLAFGTIVTDLVDGRPLLAPAEQSWVERQWPMPPEPGWWSPDSRRVFVGGFNQGTPTSAGVLIGTDGTVGAVPLVEDGVSPIFAGWLDDDTLLALLDLGPGTSRLEVRTWTIGDPSWQANGAIVSWLDTDDASTVRALMSPDGQRLLLTASATDLETQELNQTVAMMFDPRTGDQLGMPLTDGSVSPADWSEGSFVGWDGWGCRPVWRNGLPVLTDGDVAGFVRDRFGNFEVVSVSSRYDEPCVAFAGNELRGTPVTDRGLMWKERLSAWGLPLLTGLLVVLGLGWWIRRRKGSWRQPLRRRPMIIGRLF</sequence>
<dbReference type="OrthoDB" id="3383117at2"/>
<keyword evidence="3" id="KW-1185">Reference proteome</keyword>
<dbReference type="STRING" id="1385521.N803_16150"/>
<dbReference type="AlphaFoldDB" id="A0A0A0JMV1"/>
<feature type="transmembrane region" description="Helical" evidence="1">
    <location>
        <begin position="42"/>
        <end position="63"/>
    </location>
</feature>
<gene>
    <name evidence="2" type="ORF">N803_16150</name>
</gene>
<keyword evidence="1" id="KW-1133">Transmembrane helix</keyword>